<dbReference type="InterPro" id="IPR005735">
    <property type="entry name" value="Znf_LSD1"/>
</dbReference>
<accession>A0A7J7C3E5</accession>
<evidence type="ECO:0000313" key="6">
    <source>
        <dbReference type="Proteomes" id="UP000593562"/>
    </source>
</evidence>
<evidence type="ECO:0000256" key="2">
    <source>
        <dbReference type="ARBA" id="ARBA00023242"/>
    </source>
</evidence>
<proteinExistence type="predicted"/>
<feature type="compositionally biased region" description="Pro residues" evidence="3">
    <location>
        <begin position="10"/>
        <end position="32"/>
    </location>
</feature>
<dbReference type="InParanoid" id="A0A7J7C3E5"/>
<dbReference type="EMBL" id="JAAARO010000021">
    <property type="protein sequence ID" value="KAF5728679.1"/>
    <property type="molecule type" value="Genomic_DNA"/>
</dbReference>
<dbReference type="PANTHER" id="PTHR31747">
    <property type="entry name" value="PROTEIN LSD1"/>
    <property type="match status" value="1"/>
</dbReference>
<keyword evidence="2" id="KW-0539">Nucleus</keyword>
<gene>
    <name evidence="5" type="ORF">HS088_TW21G00829</name>
</gene>
<dbReference type="InterPro" id="IPR040319">
    <property type="entry name" value="LSD1-like"/>
</dbReference>
<dbReference type="Proteomes" id="UP000593562">
    <property type="component" value="Unassembled WGS sequence"/>
</dbReference>
<keyword evidence="6" id="KW-1185">Reference proteome</keyword>
<sequence>MIEGEEDDGPPPGWQQPIPPRARSRSPPPAPSPSVAEMAQMVCGSCSHLLSYPQGARHVKCSCCQMVNYVLEAHEVGVVNCRSCAVLLMYPYGASSVQCSSCLLVTEIGDHNRRPPWSVQQGQPPRTPNPFYRLKEKYFAVGHSTNPEYSPNCKIFAAMQHYKYLDQLPFMGAQEHGMINF</sequence>
<dbReference type="AlphaFoldDB" id="A0A7J7C3E5"/>
<name>A0A7J7C3E5_TRIWF</name>
<evidence type="ECO:0000256" key="1">
    <source>
        <dbReference type="ARBA" id="ARBA00004123"/>
    </source>
</evidence>
<dbReference type="Pfam" id="PF06943">
    <property type="entry name" value="zf-LSD1"/>
    <property type="match status" value="2"/>
</dbReference>
<feature type="domain" description="Zinc finger LSD1-type" evidence="4">
    <location>
        <begin position="43"/>
        <end position="67"/>
    </location>
</feature>
<dbReference type="NCBIfam" id="TIGR01053">
    <property type="entry name" value="LSD1"/>
    <property type="match status" value="2"/>
</dbReference>
<dbReference type="GO" id="GO:0005634">
    <property type="term" value="C:nucleus"/>
    <property type="evidence" value="ECO:0007669"/>
    <property type="project" value="UniProtKB-SubCell"/>
</dbReference>
<comment type="caution">
    <text evidence="5">The sequence shown here is derived from an EMBL/GenBank/DDBJ whole genome shotgun (WGS) entry which is preliminary data.</text>
</comment>
<evidence type="ECO:0000259" key="4">
    <source>
        <dbReference type="Pfam" id="PF06943"/>
    </source>
</evidence>
<feature type="domain" description="Zinc finger LSD1-type" evidence="4">
    <location>
        <begin position="81"/>
        <end position="102"/>
    </location>
</feature>
<organism evidence="5 6">
    <name type="scientific">Tripterygium wilfordii</name>
    <name type="common">Thunder God vine</name>
    <dbReference type="NCBI Taxonomy" id="458696"/>
    <lineage>
        <taxon>Eukaryota</taxon>
        <taxon>Viridiplantae</taxon>
        <taxon>Streptophyta</taxon>
        <taxon>Embryophyta</taxon>
        <taxon>Tracheophyta</taxon>
        <taxon>Spermatophyta</taxon>
        <taxon>Magnoliopsida</taxon>
        <taxon>eudicotyledons</taxon>
        <taxon>Gunneridae</taxon>
        <taxon>Pentapetalae</taxon>
        <taxon>rosids</taxon>
        <taxon>fabids</taxon>
        <taxon>Celastrales</taxon>
        <taxon>Celastraceae</taxon>
        <taxon>Tripterygium</taxon>
    </lineage>
</organism>
<reference evidence="5 6" key="1">
    <citation type="journal article" date="2020" name="Nat. Commun.">
        <title>Genome of Tripterygium wilfordii and identification of cytochrome P450 involved in triptolide biosynthesis.</title>
        <authorList>
            <person name="Tu L."/>
            <person name="Su P."/>
            <person name="Zhang Z."/>
            <person name="Gao L."/>
            <person name="Wang J."/>
            <person name="Hu T."/>
            <person name="Zhou J."/>
            <person name="Zhang Y."/>
            <person name="Zhao Y."/>
            <person name="Liu Y."/>
            <person name="Song Y."/>
            <person name="Tong Y."/>
            <person name="Lu Y."/>
            <person name="Yang J."/>
            <person name="Xu C."/>
            <person name="Jia M."/>
            <person name="Peters R.J."/>
            <person name="Huang L."/>
            <person name="Gao W."/>
        </authorList>
    </citation>
    <scope>NUCLEOTIDE SEQUENCE [LARGE SCALE GENOMIC DNA]</scope>
    <source>
        <strain evidence="6">cv. XIE 37</strain>
        <tissue evidence="5">Leaf</tissue>
    </source>
</reference>
<evidence type="ECO:0000256" key="3">
    <source>
        <dbReference type="SAM" id="MobiDB-lite"/>
    </source>
</evidence>
<comment type="subcellular location">
    <subcellularLocation>
        <location evidence="1">Nucleus</location>
    </subcellularLocation>
</comment>
<dbReference type="PANTHER" id="PTHR31747:SF17">
    <property type="entry name" value="PROTEIN LOL2"/>
    <property type="match status" value="1"/>
</dbReference>
<protein>
    <submittedName>
        <fullName evidence="5">Protein LOL2</fullName>
    </submittedName>
</protein>
<feature type="region of interest" description="Disordered" evidence="3">
    <location>
        <begin position="1"/>
        <end position="33"/>
    </location>
</feature>
<evidence type="ECO:0000313" key="5">
    <source>
        <dbReference type="EMBL" id="KAF5728679.1"/>
    </source>
</evidence>